<protein>
    <submittedName>
        <fullName evidence="1">Uncharacterized protein</fullName>
    </submittedName>
</protein>
<dbReference type="RefSeq" id="WP_278320624.1">
    <property type="nucleotide sequence ID" value="NZ_FOGW01000018.1"/>
</dbReference>
<proteinExistence type="predicted"/>
<accession>A0A1H9TP77</accession>
<gene>
    <name evidence="1" type="ORF">SAMN02910429_01723</name>
</gene>
<sequence length="44" mass="4970">MTGTSPAGEDPYIFAVVALMETMKIYKEKEIALEHVKLVIKMNE</sequence>
<evidence type="ECO:0000313" key="2">
    <source>
        <dbReference type="Proteomes" id="UP000182471"/>
    </source>
</evidence>
<evidence type="ECO:0000313" key="1">
    <source>
        <dbReference type="EMBL" id="SER98915.1"/>
    </source>
</evidence>
<dbReference type="AlphaFoldDB" id="A0A1H9TP77"/>
<reference evidence="2" key="1">
    <citation type="submission" date="2016-10" db="EMBL/GenBank/DDBJ databases">
        <authorList>
            <person name="Varghese N."/>
            <person name="Submissions S."/>
        </authorList>
    </citation>
    <scope>NUCLEOTIDE SEQUENCE [LARGE SCALE GENOMIC DNA]</scope>
    <source>
        <strain evidence="2">S1b</strain>
    </source>
</reference>
<organism evidence="1 2">
    <name type="scientific">Lachnobacterium bovis</name>
    <dbReference type="NCBI Taxonomy" id="140626"/>
    <lineage>
        <taxon>Bacteria</taxon>
        <taxon>Bacillati</taxon>
        <taxon>Bacillota</taxon>
        <taxon>Clostridia</taxon>
        <taxon>Lachnospirales</taxon>
        <taxon>Lachnospiraceae</taxon>
        <taxon>Lachnobacterium</taxon>
    </lineage>
</organism>
<name>A0A1H9TP77_9FIRM</name>
<dbReference type="Proteomes" id="UP000182471">
    <property type="component" value="Unassembled WGS sequence"/>
</dbReference>
<dbReference type="EMBL" id="FOGW01000018">
    <property type="protein sequence ID" value="SER98915.1"/>
    <property type="molecule type" value="Genomic_DNA"/>
</dbReference>
<keyword evidence="2" id="KW-1185">Reference proteome</keyword>